<dbReference type="PANTHER" id="PTHR33067:SF9">
    <property type="entry name" value="RNA-DIRECTED DNA POLYMERASE"/>
    <property type="match status" value="1"/>
</dbReference>
<keyword evidence="3" id="KW-0695">RNA-directed DNA polymerase</keyword>
<evidence type="ECO:0000313" key="4">
    <source>
        <dbReference type="Proteomes" id="UP001151760"/>
    </source>
</evidence>
<keyword evidence="4" id="KW-1185">Reference proteome</keyword>
<dbReference type="PANTHER" id="PTHR33067">
    <property type="entry name" value="RNA-DIRECTED DNA POLYMERASE-RELATED"/>
    <property type="match status" value="1"/>
</dbReference>
<keyword evidence="3" id="KW-0808">Transferase</keyword>
<name>A0ABQ5H2I1_9ASTR</name>
<gene>
    <name evidence="3" type="ORF">Tco_1056111</name>
</gene>
<organism evidence="3 4">
    <name type="scientific">Tanacetum coccineum</name>
    <dbReference type="NCBI Taxonomy" id="301880"/>
    <lineage>
        <taxon>Eukaryota</taxon>
        <taxon>Viridiplantae</taxon>
        <taxon>Streptophyta</taxon>
        <taxon>Embryophyta</taxon>
        <taxon>Tracheophyta</taxon>
        <taxon>Spermatophyta</taxon>
        <taxon>Magnoliopsida</taxon>
        <taxon>eudicotyledons</taxon>
        <taxon>Gunneridae</taxon>
        <taxon>Pentapetalae</taxon>
        <taxon>asterids</taxon>
        <taxon>campanulids</taxon>
        <taxon>Asterales</taxon>
        <taxon>Asteraceae</taxon>
        <taxon>Asteroideae</taxon>
        <taxon>Anthemideae</taxon>
        <taxon>Anthemidinae</taxon>
        <taxon>Tanacetum</taxon>
    </lineage>
</organism>
<proteinExistence type="predicted"/>
<evidence type="ECO:0000256" key="1">
    <source>
        <dbReference type="SAM" id="SignalP"/>
    </source>
</evidence>
<comment type="caution">
    <text evidence="3">The sequence shown here is derived from an EMBL/GenBank/DDBJ whole genome shotgun (WGS) entry which is preliminary data.</text>
</comment>
<dbReference type="Gene3D" id="2.40.70.10">
    <property type="entry name" value="Acid Proteases"/>
    <property type="match status" value="1"/>
</dbReference>
<dbReference type="EMBL" id="BQNB010019109">
    <property type="protein sequence ID" value="GJT81769.1"/>
    <property type="molecule type" value="Genomic_DNA"/>
</dbReference>
<evidence type="ECO:0000313" key="3">
    <source>
        <dbReference type="EMBL" id="GJT81769.1"/>
    </source>
</evidence>
<feature type="domain" description="Retrotransposon gag" evidence="2">
    <location>
        <begin position="8"/>
        <end position="69"/>
    </location>
</feature>
<reference evidence="3" key="1">
    <citation type="journal article" date="2022" name="Int. J. Mol. Sci.">
        <title>Draft Genome of Tanacetum Coccineum: Genomic Comparison of Closely Related Tanacetum-Family Plants.</title>
        <authorList>
            <person name="Yamashiro T."/>
            <person name="Shiraishi A."/>
            <person name="Nakayama K."/>
            <person name="Satake H."/>
        </authorList>
    </citation>
    <scope>NUCLEOTIDE SEQUENCE</scope>
</reference>
<evidence type="ECO:0000259" key="2">
    <source>
        <dbReference type="Pfam" id="PF03732"/>
    </source>
</evidence>
<keyword evidence="3" id="KW-0548">Nucleotidyltransferase</keyword>
<dbReference type="InterPro" id="IPR021109">
    <property type="entry name" value="Peptidase_aspartic_dom_sf"/>
</dbReference>
<feature type="signal peptide" evidence="1">
    <location>
        <begin position="1"/>
        <end position="18"/>
    </location>
</feature>
<feature type="chain" id="PRO_5046420100" evidence="1">
    <location>
        <begin position="19"/>
        <end position="496"/>
    </location>
</feature>
<dbReference type="GO" id="GO:0003964">
    <property type="term" value="F:RNA-directed DNA polymerase activity"/>
    <property type="evidence" value="ECO:0007669"/>
    <property type="project" value="UniProtKB-KW"/>
</dbReference>
<keyword evidence="1" id="KW-0732">Signal</keyword>
<reference evidence="3" key="2">
    <citation type="submission" date="2022-01" db="EMBL/GenBank/DDBJ databases">
        <authorList>
            <person name="Yamashiro T."/>
            <person name="Shiraishi A."/>
            <person name="Satake H."/>
            <person name="Nakayama K."/>
        </authorList>
    </citation>
    <scope>NUCLEOTIDE SEQUENCE</scope>
</reference>
<accession>A0ABQ5H2I1</accession>
<dbReference type="Pfam" id="PF03732">
    <property type="entry name" value="Retrotrans_gag"/>
    <property type="match status" value="1"/>
</dbReference>
<dbReference type="Proteomes" id="UP001151760">
    <property type="component" value="Unassembled WGS sequence"/>
</dbReference>
<protein>
    <submittedName>
        <fullName evidence="3">RNA-directed DNA polymerase, eukaryota, reverse transcriptase zinc-binding domain protein</fullName>
    </submittedName>
</protein>
<dbReference type="InterPro" id="IPR005162">
    <property type="entry name" value="Retrotrans_gag_dom"/>
</dbReference>
<sequence>MLCVFILLAWAAKRWVDRLPPGTVDSRDLLKNAFNQRYCPSSRTTKQLEEIRNFKQEGDETLYQAWECLGAMNRQLLDSQGLIPGMTPVQALTKLKENVHAIQVGCQNCEGAHLDKDCPLKEEVKSIEEAKYGKFGRPSPFSNGAKYHLGTNVNVIPKYIFKHLKLARLKKTDMLIEMADMTKRSPIGIVENIHVKIDKFLFPSEFMVMDMLNTRNETMIFGRPFLATIHAEIDIFTKEISLGIGGDRVTFDMDKMIHKFTTPIGEIHMINTTYNTPSDASSRVEETNDVHTYQEQGRSHKKPRKLEFNINLPSTHFCKPVKQILEGELKFWPTCDPNIKECNGGHEMYEMNKEGDLKKWYCYYDDNRKKINGASLSFLNSSNKYELGIGKKGPMLEDIWENYRKVQEDNTYWWHDHKSEEAERRQLGTDIEEYDPPMVHVETFEVKRYSFDTGQNFICVTKELMDALPLGRENGSRFRDMIRKETDSGRRIHRKT</sequence>
<dbReference type="CDD" id="cd00303">
    <property type="entry name" value="retropepsin_like"/>
    <property type="match status" value="1"/>
</dbReference>